<keyword evidence="2" id="KW-0472">Membrane</keyword>
<protein>
    <recommendedName>
        <fullName evidence="4">Major facilitator superfamily associated domain-containing protein</fullName>
    </recommendedName>
</protein>
<keyword evidence="2" id="KW-1133">Transmembrane helix</keyword>
<feature type="transmembrane region" description="Helical" evidence="2">
    <location>
        <begin position="89"/>
        <end position="113"/>
    </location>
</feature>
<evidence type="ECO:0000256" key="2">
    <source>
        <dbReference type="SAM" id="Phobius"/>
    </source>
</evidence>
<keyword evidence="2" id="KW-0812">Transmembrane</keyword>
<feature type="transmembrane region" description="Helical" evidence="2">
    <location>
        <begin position="16"/>
        <end position="39"/>
    </location>
</feature>
<dbReference type="EnsemblMetazoa" id="Aqu2.1.13329_001">
    <property type="protein sequence ID" value="Aqu2.1.13329_001"/>
    <property type="gene ID" value="Aqu2.1.13329"/>
</dbReference>
<feature type="transmembrane region" description="Helical" evidence="2">
    <location>
        <begin position="161"/>
        <end position="179"/>
    </location>
</feature>
<evidence type="ECO:0000256" key="1">
    <source>
        <dbReference type="ARBA" id="ARBA00022856"/>
    </source>
</evidence>
<accession>A0A1X7TFA3</accession>
<sequence length="490" mass="57045">MATSLAKQLARKWQRFLHITPSAVLVLVWNFFMYSYYILLSRSTAVFTTETAPAPWYKYGLVIIYCLGYFFFPLFGLLADVWIGRYKAILIGIVLCFMSWIIGGIGFIVESYFDHTEAVIWTFFSFVYITCFCGFSSFSANIIQYNIDQLVGASADQLNSVIYWHILSEPLVLFLFYLLQCLFYSSKYFIMITFIASGLSVSLVLVSHSFFKHKLENISLIKNPIKLIVRVLCYARKHKYPENRSALTYWEEEAPSRLDLGKDKYGGPFTEEEVEDVKTVLHMLPLFIGFFVVIISDDYYWSAVDGFTLPTCLAVTGSQYHFCSVILMLIYLFFIRVCFYKYIPSMLTRMSVGIFLALIVTVSKVIIFVIERSHPDINNIVSLEFTVAQSPVHMRGVMVGLWYVTSLGISYLINVTVNFLFHCESQYICTSFYYYISKSVLVLIILIVFVILAKRYKYRVRENEVNIFQIVDDHYQRYMEQEEKYKKDNI</sequence>
<dbReference type="AlphaFoldDB" id="A0A1X7TFA3"/>
<name>A0A1X7TFA3_AMPQE</name>
<dbReference type="GO" id="GO:0015833">
    <property type="term" value="P:peptide transport"/>
    <property type="evidence" value="ECO:0007669"/>
    <property type="project" value="UniProtKB-KW"/>
</dbReference>
<dbReference type="PANTHER" id="PTHR11654">
    <property type="entry name" value="OLIGOPEPTIDE TRANSPORTER-RELATED"/>
    <property type="match status" value="1"/>
</dbReference>
<keyword evidence="1" id="KW-0653">Protein transport</keyword>
<feature type="transmembrane region" description="Helical" evidence="2">
    <location>
        <begin position="280"/>
        <end position="299"/>
    </location>
</feature>
<dbReference type="InParanoid" id="A0A1X7TFA3"/>
<feature type="transmembrane region" description="Helical" evidence="2">
    <location>
        <begin position="185"/>
        <end position="206"/>
    </location>
</feature>
<feature type="transmembrane region" description="Helical" evidence="2">
    <location>
        <begin position="119"/>
        <end position="140"/>
    </location>
</feature>
<feature type="transmembrane region" description="Helical" evidence="2">
    <location>
        <begin position="59"/>
        <end position="82"/>
    </location>
</feature>
<dbReference type="OrthoDB" id="8904098at2759"/>
<feature type="transmembrane region" description="Helical" evidence="2">
    <location>
        <begin position="351"/>
        <end position="370"/>
    </location>
</feature>
<feature type="transmembrane region" description="Helical" evidence="2">
    <location>
        <begin position="319"/>
        <end position="339"/>
    </location>
</feature>
<proteinExistence type="predicted"/>
<organism evidence="3">
    <name type="scientific">Amphimedon queenslandica</name>
    <name type="common">Sponge</name>
    <dbReference type="NCBI Taxonomy" id="400682"/>
    <lineage>
        <taxon>Eukaryota</taxon>
        <taxon>Metazoa</taxon>
        <taxon>Porifera</taxon>
        <taxon>Demospongiae</taxon>
        <taxon>Heteroscleromorpha</taxon>
        <taxon>Haplosclerida</taxon>
        <taxon>Niphatidae</taxon>
        <taxon>Amphimedon</taxon>
    </lineage>
</organism>
<reference evidence="3" key="1">
    <citation type="submission" date="2017-05" db="UniProtKB">
        <authorList>
            <consortium name="EnsemblMetazoa"/>
        </authorList>
    </citation>
    <scope>IDENTIFICATION</scope>
</reference>
<dbReference type="Gene3D" id="1.20.1250.20">
    <property type="entry name" value="MFS general substrate transporter like domains"/>
    <property type="match status" value="1"/>
</dbReference>
<keyword evidence="1" id="KW-0813">Transport</keyword>
<feature type="transmembrane region" description="Helical" evidence="2">
    <location>
        <begin position="400"/>
        <end position="421"/>
    </location>
</feature>
<keyword evidence="1" id="KW-0571">Peptide transport</keyword>
<evidence type="ECO:0000313" key="3">
    <source>
        <dbReference type="EnsemblMetazoa" id="Aqu2.1.13329_001"/>
    </source>
</evidence>
<dbReference type="InterPro" id="IPR036259">
    <property type="entry name" value="MFS_trans_sf"/>
</dbReference>
<evidence type="ECO:0008006" key="4">
    <source>
        <dbReference type="Google" id="ProtNLM"/>
    </source>
</evidence>
<feature type="transmembrane region" description="Helical" evidence="2">
    <location>
        <begin position="433"/>
        <end position="453"/>
    </location>
</feature>